<feature type="transmembrane region" description="Helical" evidence="14">
    <location>
        <begin position="47"/>
        <end position="68"/>
    </location>
</feature>
<keyword evidence="9 13" id="KW-0675">Receptor</keyword>
<keyword evidence="11 13" id="KW-0807">Transducer</keyword>
<evidence type="ECO:0000256" key="5">
    <source>
        <dbReference type="ARBA" id="ARBA00022692"/>
    </source>
</evidence>
<dbReference type="GO" id="GO:0033038">
    <property type="term" value="F:bitter taste receptor activity"/>
    <property type="evidence" value="ECO:0007669"/>
    <property type="project" value="InterPro"/>
</dbReference>
<keyword evidence="6 14" id="KW-1133">Transmembrane helix</keyword>
<comment type="similarity">
    <text evidence="2 12">Belongs to the G-protein coupled receptor T2R family.</text>
</comment>
<dbReference type="GeneID" id="110297057"/>
<dbReference type="RefSeq" id="XP_021021508.1">
    <property type="nucleotide sequence ID" value="XM_021165849.1"/>
</dbReference>
<evidence type="ECO:0000313" key="15">
    <source>
        <dbReference type="Proteomes" id="UP000515126"/>
    </source>
</evidence>
<evidence type="ECO:0000256" key="4">
    <source>
        <dbReference type="ARBA" id="ARBA00022606"/>
    </source>
</evidence>
<dbReference type="PANTHER" id="PTHR11394:SF23">
    <property type="entry name" value="TASTE RECEPTOR TYPE 2 MEMBER 14"/>
    <property type="match status" value="1"/>
</dbReference>
<dbReference type="GO" id="GO:0004930">
    <property type="term" value="F:G protein-coupled receptor activity"/>
    <property type="evidence" value="ECO:0007669"/>
    <property type="project" value="UniProtKB-KW"/>
</dbReference>
<organism evidence="15 16">
    <name type="scientific">Mus caroli</name>
    <name type="common">Ryukyu mouse</name>
    <name type="synonym">Ricefield mouse</name>
    <dbReference type="NCBI Taxonomy" id="10089"/>
    <lineage>
        <taxon>Eukaryota</taxon>
        <taxon>Metazoa</taxon>
        <taxon>Chordata</taxon>
        <taxon>Craniata</taxon>
        <taxon>Vertebrata</taxon>
        <taxon>Euteleostomi</taxon>
        <taxon>Mammalia</taxon>
        <taxon>Eutheria</taxon>
        <taxon>Euarchontoglires</taxon>
        <taxon>Glires</taxon>
        <taxon>Rodentia</taxon>
        <taxon>Myomorpha</taxon>
        <taxon>Muroidea</taxon>
        <taxon>Muridae</taxon>
        <taxon>Murinae</taxon>
        <taxon>Mus</taxon>
        <taxon>Mus</taxon>
    </lineage>
</organism>
<evidence type="ECO:0000256" key="8">
    <source>
        <dbReference type="ARBA" id="ARBA00023136"/>
    </source>
</evidence>
<reference evidence="16" key="1">
    <citation type="submission" date="2025-08" db="UniProtKB">
        <authorList>
            <consortium name="RefSeq"/>
        </authorList>
    </citation>
    <scope>IDENTIFICATION</scope>
</reference>
<proteinExistence type="inferred from homology"/>
<feature type="transmembrane region" description="Helical" evidence="14">
    <location>
        <begin position="178"/>
        <end position="209"/>
    </location>
</feature>
<name>A0A6P5PWZ1_MUSCR</name>
<evidence type="ECO:0000256" key="1">
    <source>
        <dbReference type="ARBA" id="ARBA00004141"/>
    </source>
</evidence>
<dbReference type="CDD" id="cd15019">
    <property type="entry name" value="7tm_TAS2R14-like"/>
    <property type="match status" value="1"/>
</dbReference>
<keyword evidence="10" id="KW-0325">Glycoprotein</keyword>
<evidence type="ECO:0000256" key="10">
    <source>
        <dbReference type="ARBA" id="ARBA00023180"/>
    </source>
</evidence>
<evidence type="ECO:0000256" key="11">
    <source>
        <dbReference type="ARBA" id="ARBA00023224"/>
    </source>
</evidence>
<dbReference type="Proteomes" id="UP000515126">
    <property type="component" value="Chromosome 6"/>
</dbReference>
<dbReference type="Gene3D" id="1.20.1070.10">
    <property type="entry name" value="Rhodopsin 7-helix transmembrane proteins"/>
    <property type="match status" value="1"/>
</dbReference>
<feature type="transmembrane region" description="Helical" evidence="14">
    <location>
        <begin position="262"/>
        <end position="284"/>
    </location>
</feature>
<dbReference type="PANTHER" id="PTHR11394">
    <property type="entry name" value="TASTE RECEPTOR TYPE 2"/>
    <property type="match status" value="1"/>
</dbReference>
<comment type="subcellular location">
    <subcellularLocation>
        <location evidence="1 13">Membrane</location>
        <topology evidence="1 13">Multi-pass membrane protein</topology>
    </subcellularLocation>
</comment>
<feature type="transmembrane region" description="Helical" evidence="14">
    <location>
        <begin position="12"/>
        <end position="35"/>
    </location>
</feature>
<evidence type="ECO:0000256" key="2">
    <source>
        <dbReference type="ARBA" id="ARBA00007376"/>
    </source>
</evidence>
<evidence type="ECO:0000256" key="12">
    <source>
        <dbReference type="RuleBase" id="RU004423"/>
    </source>
</evidence>
<evidence type="ECO:0000256" key="13">
    <source>
        <dbReference type="RuleBase" id="RU004424"/>
    </source>
</evidence>
<dbReference type="GO" id="GO:0016020">
    <property type="term" value="C:membrane"/>
    <property type="evidence" value="ECO:0007669"/>
    <property type="project" value="UniProtKB-SubCell"/>
</dbReference>
<dbReference type="Pfam" id="PF05296">
    <property type="entry name" value="TAS2R"/>
    <property type="match status" value="1"/>
</dbReference>
<protein>
    <recommendedName>
        <fullName evidence="13">Taste receptor type 2</fullName>
    </recommendedName>
</protein>
<dbReference type="InterPro" id="IPR007960">
    <property type="entry name" value="TAS2R"/>
</dbReference>
<feature type="transmembrane region" description="Helical" evidence="14">
    <location>
        <begin position="129"/>
        <end position="158"/>
    </location>
</feature>
<sequence length="312" mass="35551">MNATVKCTLLIILGVEIIIGCLGNGFIAVVNIMDWAKRRKISLVDEIFTALAISRLAFVWSLLIVLFISELYSALMTKRKVLIIFNNSWTVINHFNIWLATCLSIFYFLKIANFSNSIFLSLRWRVKTVVSVTLLVSLLLLFVNVLVTNTFIVISVDVYKVNMSYSSHSDNNLHISRIFLFANTIFTSIPFSVTLTIFLLLIFSLWTHLKNMQHNAKDSRDLSTTAHFKALQMMVTFLLLYTIFFLALVMQSSKMNFLSSTVFNFFFEVISLAFPSGHSCVLILGNSKLRQTFISTVWWLKSSFNAAELQGP</sequence>
<keyword evidence="8 13" id="KW-0472">Membrane</keyword>
<feature type="transmembrane region" description="Helical" evidence="14">
    <location>
        <begin position="230"/>
        <end position="250"/>
    </location>
</feature>
<keyword evidence="5 13" id="KW-0812">Transmembrane</keyword>
<evidence type="ECO:0000256" key="9">
    <source>
        <dbReference type="ARBA" id="ARBA00023170"/>
    </source>
</evidence>
<accession>A0A6P5PWZ1</accession>
<feature type="transmembrane region" description="Helical" evidence="14">
    <location>
        <begin position="88"/>
        <end position="109"/>
    </location>
</feature>
<keyword evidence="3 13" id="KW-0919">Taste</keyword>
<evidence type="ECO:0000313" key="16">
    <source>
        <dbReference type="RefSeq" id="XP_021021508.1"/>
    </source>
</evidence>
<keyword evidence="15" id="KW-1185">Reference proteome</keyword>
<evidence type="ECO:0000256" key="7">
    <source>
        <dbReference type="ARBA" id="ARBA00023040"/>
    </source>
</evidence>
<gene>
    <name evidence="16" type="primary">LOC110297057</name>
</gene>
<evidence type="ECO:0000256" key="14">
    <source>
        <dbReference type="SAM" id="Phobius"/>
    </source>
</evidence>
<evidence type="ECO:0000256" key="6">
    <source>
        <dbReference type="ARBA" id="ARBA00022989"/>
    </source>
</evidence>
<keyword evidence="4 13" id="KW-0716">Sensory transduction</keyword>
<dbReference type="SUPFAM" id="SSF81321">
    <property type="entry name" value="Family A G protein-coupled receptor-like"/>
    <property type="match status" value="1"/>
</dbReference>
<dbReference type="KEGG" id="mcal:110297057"/>
<dbReference type="FunFam" id="1.20.1070.10:FF:000042">
    <property type="entry name" value="Taste receptor type 2 member 7"/>
    <property type="match status" value="1"/>
</dbReference>
<dbReference type="AlphaFoldDB" id="A0A6P5PWZ1"/>
<evidence type="ECO:0000256" key="3">
    <source>
        <dbReference type="ARBA" id="ARBA00022480"/>
    </source>
</evidence>
<keyword evidence="7 13" id="KW-0297">G-protein coupled receptor</keyword>